<feature type="region of interest" description="Disordered" evidence="4">
    <location>
        <begin position="357"/>
        <end position="384"/>
    </location>
</feature>
<feature type="region of interest" description="Disordered" evidence="4">
    <location>
        <begin position="659"/>
        <end position="693"/>
    </location>
</feature>
<dbReference type="Pfam" id="PF01416">
    <property type="entry name" value="PseudoU_synth_1"/>
    <property type="match status" value="1"/>
</dbReference>
<keyword evidence="2" id="KW-0819">tRNA processing</keyword>
<dbReference type="InterPro" id="IPR020094">
    <property type="entry name" value="TruA/RsuA/RluB/E/F_N"/>
</dbReference>
<dbReference type="GO" id="GO:0003723">
    <property type="term" value="F:RNA binding"/>
    <property type="evidence" value="ECO:0007669"/>
    <property type="project" value="InterPro"/>
</dbReference>
<dbReference type="GO" id="GO:1990481">
    <property type="term" value="P:mRNA pseudouridine synthesis"/>
    <property type="evidence" value="ECO:0007669"/>
    <property type="project" value="TreeGrafter"/>
</dbReference>
<dbReference type="PANTHER" id="PTHR11142:SF5">
    <property type="entry name" value="TRNA PSEUDOURIDINE(38_39) SYNTHASE"/>
    <property type="match status" value="1"/>
</dbReference>
<feature type="compositionally biased region" description="Acidic residues" evidence="4">
    <location>
        <begin position="484"/>
        <end position="500"/>
    </location>
</feature>
<reference evidence="6 7" key="1">
    <citation type="journal article" date="2018" name="Mol. Biol. Evol.">
        <title>Broad Genomic Sampling Reveals a Smut Pathogenic Ancestry of the Fungal Clade Ustilaginomycotina.</title>
        <authorList>
            <person name="Kijpornyongpan T."/>
            <person name="Mondo S.J."/>
            <person name="Barry K."/>
            <person name="Sandor L."/>
            <person name="Lee J."/>
            <person name="Lipzen A."/>
            <person name="Pangilinan J."/>
            <person name="LaButti K."/>
            <person name="Hainaut M."/>
            <person name="Henrissat B."/>
            <person name="Grigoriev I.V."/>
            <person name="Spatafora J.W."/>
            <person name="Aime M.C."/>
        </authorList>
    </citation>
    <scope>NUCLEOTIDE SEQUENCE [LARGE SCALE GENOMIC DNA]</scope>
    <source>
        <strain evidence="6 7">MCA 4198</strain>
    </source>
</reference>
<evidence type="ECO:0000256" key="3">
    <source>
        <dbReference type="ARBA" id="ARBA00023235"/>
    </source>
</evidence>
<evidence type="ECO:0000256" key="4">
    <source>
        <dbReference type="SAM" id="MobiDB-lite"/>
    </source>
</evidence>
<feature type="region of interest" description="Disordered" evidence="4">
    <location>
        <begin position="454"/>
        <end position="500"/>
    </location>
</feature>
<dbReference type="InterPro" id="IPR020095">
    <property type="entry name" value="PsdUridine_synth_TruA_C"/>
</dbReference>
<organism evidence="6 7">
    <name type="scientific">Acaromyces ingoldii</name>
    <dbReference type="NCBI Taxonomy" id="215250"/>
    <lineage>
        <taxon>Eukaryota</taxon>
        <taxon>Fungi</taxon>
        <taxon>Dikarya</taxon>
        <taxon>Basidiomycota</taxon>
        <taxon>Ustilaginomycotina</taxon>
        <taxon>Exobasidiomycetes</taxon>
        <taxon>Exobasidiales</taxon>
        <taxon>Cryptobasidiaceae</taxon>
        <taxon>Acaromyces</taxon>
    </lineage>
</organism>
<dbReference type="OrthoDB" id="25767at2759"/>
<protein>
    <submittedName>
        <fullName evidence="6">Pseudouridine synthase</fullName>
    </submittedName>
</protein>
<feature type="compositionally biased region" description="Basic and acidic residues" evidence="4">
    <location>
        <begin position="196"/>
        <end position="207"/>
    </location>
</feature>
<dbReference type="Proteomes" id="UP000245768">
    <property type="component" value="Unassembled WGS sequence"/>
</dbReference>
<gene>
    <name evidence="6" type="ORF">FA10DRAFT_268095</name>
</gene>
<feature type="region of interest" description="Disordered" evidence="4">
    <location>
        <begin position="23"/>
        <end position="98"/>
    </location>
</feature>
<dbReference type="InterPro" id="IPR020097">
    <property type="entry name" value="PsdUridine_synth_TruA_a/b_dom"/>
</dbReference>
<dbReference type="InterPro" id="IPR001406">
    <property type="entry name" value="PsdUridine_synth_TruA"/>
</dbReference>
<feature type="compositionally biased region" description="Acidic residues" evidence="4">
    <location>
        <begin position="211"/>
        <end position="220"/>
    </location>
</feature>
<dbReference type="EMBL" id="KZ819637">
    <property type="protein sequence ID" value="PWN89564.1"/>
    <property type="molecule type" value="Genomic_DNA"/>
</dbReference>
<accession>A0A316YL86</accession>
<keyword evidence="7" id="KW-1185">Reference proteome</keyword>
<dbReference type="GO" id="GO:0031119">
    <property type="term" value="P:tRNA pseudouridine synthesis"/>
    <property type="evidence" value="ECO:0007669"/>
    <property type="project" value="TreeGrafter"/>
</dbReference>
<feature type="compositionally biased region" description="Low complexity" evidence="4">
    <location>
        <begin position="64"/>
        <end position="73"/>
    </location>
</feature>
<proteinExistence type="inferred from homology"/>
<comment type="similarity">
    <text evidence="1">Belongs to the tRNA pseudouridine synthase TruA family.</text>
</comment>
<dbReference type="Gene3D" id="3.30.70.660">
    <property type="entry name" value="Pseudouridine synthase I, catalytic domain, C-terminal subdomain"/>
    <property type="match status" value="1"/>
</dbReference>
<evidence type="ECO:0000259" key="5">
    <source>
        <dbReference type="Pfam" id="PF01416"/>
    </source>
</evidence>
<dbReference type="GO" id="GO:0005737">
    <property type="term" value="C:cytoplasm"/>
    <property type="evidence" value="ECO:0007669"/>
    <property type="project" value="TreeGrafter"/>
</dbReference>
<name>A0A316YL86_9BASI</name>
<dbReference type="STRING" id="215250.A0A316YL86"/>
<evidence type="ECO:0000256" key="2">
    <source>
        <dbReference type="ARBA" id="ARBA00022694"/>
    </source>
</evidence>
<evidence type="ECO:0000256" key="1">
    <source>
        <dbReference type="ARBA" id="ARBA00009375"/>
    </source>
</evidence>
<evidence type="ECO:0000313" key="6">
    <source>
        <dbReference type="EMBL" id="PWN89564.1"/>
    </source>
</evidence>
<evidence type="ECO:0000313" key="7">
    <source>
        <dbReference type="Proteomes" id="UP000245768"/>
    </source>
</evidence>
<dbReference type="GO" id="GO:0009982">
    <property type="term" value="F:pseudouridine synthase activity"/>
    <property type="evidence" value="ECO:0007669"/>
    <property type="project" value="InterPro"/>
</dbReference>
<dbReference type="RefSeq" id="XP_025376762.1">
    <property type="nucleotide sequence ID" value="XM_025522177.1"/>
</dbReference>
<dbReference type="GeneID" id="37044093"/>
<feature type="compositionally biased region" description="Basic and acidic residues" evidence="4">
    <location>
        <begin position="659"/>
        <end position="687"/>
    </location>
</feature>
<dbReference type="InterPro" id="IPR020103">
    <property type="entry name" value="PsdUridine_synth_cat_dom_sf"/>
</dbReference>
<dbReference type="SUPFAM" id="SSF55120">
    <property type="entry name" value="Pseudouridine synthase"/>
    <property type="match status" value="1"/>
</dbReference>
<dbReference type="AlphaFoldDB" id="A0A316YL86"/>
<dbReference type="FunCoup" id="A0A316YL86">
    <property type="interactions" value="462"/>
</dbReference>
<dbReference type="PANTHER" id="PTHR11142">
    <property type="entry name" value="PSEUDOURIDYLATE SYNTHASE"/>
    <property type="match status" value="1"/>
</dbReference>
<dbReference type="Gene3D" id="3.30.70.580">
    <property type="entry name" value="Pseudouridine synthase I, catalytic domain, N-terminal subdomain"/>
    <property type="match status" value="1"/>
</dbReference>
<keyword evidence="3" id="KW-0413">Isomerase</keyword>
<feature type="region of interest" description="Disordered" evidence="4">
    <location>
        <begin position="196"/>
        <end position="231"/>
    </location>
</feature>
<dbReference type="GO" id="GO:0005634">
    <property type="term" value="C:nucleus"/>
    <property type="evidence" value="ECO:0007669"/>
    <property type="project" value="TreeGrafter"/>
</dbReference>
<dbReference type="InParanoid" id="A0A316YL86"/>
<feature type="domain" description="Pseudouridine synthase I TruA alpha/beta" evidence="5">
    <location>
        <begin position="318"/>
        <end position="438"/>
    </location>
</feature>
<sequence length="693" mass="77143">MTVSRYTGMSRQDLIARLEALEGRQGQQQVASTAFKEDGPKGVVASSRTFREQEPNGASSSAISTDTGAEGSSGSTGGSGSGRRKQSTKKKEEKEFSVSDQPCRKIALRFSYDGAHYSGLAAQIGAPTVVPTVEAVLWEAMCVARLVDPDKGMAGAGWSRCGRTDRGVSAAGQVVALWVRSRKVDQRKQRQRFEAMVEERKKARQEQGLEASDESDDEEVLGPASDLHEEQETVIDADGDELPYIGTLNRILPPTIHVQAWSPVRPDFSARFDCRYRHYKYFFTAGAPPWLHSSSNSLERRQAFGPVPRLDIDRMREAAQRLLGDHDFRNMCKIDASKQITNFRRRIDGASIDRVHPGWPVVDPGSSTPREKAQQEEQELSPLQDPTREDMYVLNLRGTAFLYHQVRHIVQILFLVGAHLEDVSIVDELFNVAKGQTKKDRKKMRVAGVEIGRGDTYLPGSTSTEPDGKVASSGTGPRLVNGEQTDEEGDAGEEQTDDEELQRLSSLAIYDRKPQYEMASDRPLVLWDCGFRPGDIQWRAGMYDGPLSNLDAPSKAVDLTSPLSMATASLHTLWSSHAIQAEMTKHFLLAMPRLDNGTLPASTTFDKASFPGYPGARAKVDVEGFHRDQRNQMRRILPLGNGSYKTAIDWKGLYSRKREDTADEKNLKYREGAGKRRAERVKLREESQQQQIP</sequence>